<protein>
    <submittedName>
        <fullName evidence="1">Uncharacterized protein</fullName>
    </submittedName>
</protein>
<evidence type="ECO:0000313" key="2">
    <source>
        <dbReference type="Proteomes" id="UP001140091"/>
    </source>
</evidence>
<dbReference type="EMBL" id="JANBPK010001019">
    <property type="protein sequence ID" value="KAJ2927262.1"/>
    <property type="molecule type" value="Genomic_DNA"/>
</dbReference>
<dbReference type="OrthoDB" id="2639189at2759"/>
<evidence type="ECO:0000313" key="1">
    <source>
        <dbReference type="EMBL" id="KAJ2927262.1"/>
    </source>
</evidence>
<sequence length="241" mass="27445">MEKRREERTNASFLLKTRLQRARNLFSTDLHHLPTLMAGHSDMVEDDETYVTDGMGGVSMEVRRGKGSIGLADNTLDPSDCPSKSESGNVKYKAQFGRLHTHNEQTLVRPCGVVFARATMYGAEAVSNVLVLIKQAFSVPGARKPEHIFYNSNCDAHQQAQKDPWFSGIGMCVDVWHFKNKHKVSHEYCQMYCNPAQYPELMDEFGNWFFNTSVAEQTNAWLGRYSSICHEMTPVRFDFFS</sequence>
<dbReference type="Proteomes" id="UP001140091">
    <property type="component" value="Unassembled WGS sequence"/>
</dbReference>
<gene>
    <name evidence="1" type="ORF">H1R20_g9835</name>
</gene>
<keyword evidence="2" id="KW-1185">Reference proteome</keyword>
<comment type="caution">
    <text evidence="1">The sequence shown here is derived from an EMBL/GenBank/DDBJ whole genome shotgun (WGS) entry which is preliminary data.</text>
</comment>
<organism evidence="1 2">
    <name type="scientific">Candolleomyces eurysporus</name>
    <dbReference type="NCBI Taxonomy" id="2828524"/>
    <lineage>
        <taxon>Eukaryota</taxon>
        <taxon>Fungi</taxon>
        <taxon>Dikarya</taxon>
        <taxon>Basidiomycota</taxon>
        <taxon>Agaricomycotina</taxon>
        <taxon>Agaricomycetes</taxon>
        <taxon>Agaricomycetidae</taxon>
        <taxon>Agaricales</taxon>
        <taxon>Agaricineae</taxon>
        <taxon>Psathyrellaceae</taxon>
        <taxon>Candolleomyces</taxon>
    </lineage>
</organism>
<feature type="non-terminal residue" evidence="1">
    <location>
        <position position="241"/>
    </location>
</feature>
<accession>A0A9W8MEV8</accession>
<name>A0A9W8MEV8_9AGAR</name>
<dbReference type="AlphaFoldDB" id="A0A9W8MEV8"/>
<proteinExistence type="predicted"/>
<reference evidence="1" key="1">
    <citation type="submission" date="2022-06" db="EMBL/GenBank/DDBJ databases">
        <title>Genome Sequence of Candolleomyces eurysporus.</title>
        <authorList>
            <person name="Buettner E."/>
        </authorList>
    </citation>
    <scope>NUCLEOTIDE SEQUENCE</scope>
    <source>
        <strain evidence="1">VTCC 930004</strain>
    </source>
</reference>